<evidence type="ECO:0000256" key="1">
    <source>
        <dbReference type="SAM" id="Phobius"/>
    </source>
</evidence>
<keyword evidence="1" id="KW-0472">Membrane</keyword>
<name>A0AAW2H803_9NEOP</name>
<keyword evidence="1" id="KW-1133">Transmembrane helix</keyword>
<gene>
    <name evidence="2" type="ORF">PYX00_011566</name>
</gene>
<sequence length="361" mass="40298">MALLLAFAAADATDYREIRVADVGYNSIEGIRHLSMSNAIGTEHGIVLKSSSEKGSLVTFDNKNPSDDWSFSFTITTPSFSPSQFAGVYLWYTDHKVAEGSFRGAQRDFRGMMAGIEFSGKSVELVLAANDGRADIEDPVIFRDSVNHRSLLYDNLRFREANGLGSRLSGKYFGITSYYQGVPHDKKFVLKGAVLHERHEHDSYDPLLTKSQPVRTEPRMFDEVMHSNKDTRHLISSIEHYMEYIKTIVGDPAGLPILEATSEIRHDVESQTRTLRELVKHVATSMEDDNAEAIEDLSLRVEEASMKLSGMHTGLKNIDELLVALDRSNTATFRTLLVSIIALAGLATFLLALEKYSRSKI</sequence>
<organism evidence="2">
    <name type="scientific">Menopon gallinae</name>
    <name type="common">poultry shaft louse</name>
    <dbReference type="NCBI Taxonomy" id="328185"/>
    <lineage>
        <taxon>Eukaryota</taxon>
        <taxon>Metazoa</taxon>
        <taxon>Ecdysozoa</taxon>
        <taxon>Arthropoda</taxon>
        <taxon>Hexapoda</taxon>
        <taxon>Insecta</taxon>
        <taxon>Pterygota</taxon>
        <taxon>Neoptera</taxon>
        <taxon>Paraneoptera</taxon>
        <taxon>Psocodea</taxon>
        <taxon>Troctomorpha</taxon>
        <taxon>Phthiraptera</taxon>
        <taxon>Amblycera</taxon>
        <taxon>Menoponidae</taxon>
        <taxon>Menopon</taxon>
    </lineage>
</organism>
<evidence type="ECO:0008006" key="3">
    <source>
        <dbReference type="Google" id="ProtNLM"/>
    </source>
</evidence>
<feature type="transmembrane region" description="Helical" evidence="1">
    <location>
        <begin position="333"/>
        <end position="353"/>
    </location>
</feature>
<evidence type="ECO:0000313" key="2">
    <source>
        <dbReference type="EMBL" id="KAL0265849.1"/>
    </source>
</evidence>
<dbReference type="EMBL" id="JARGDH010000006">
    <property type="protein sequence ID" value="KAL0265849.1"/>
    <property type="molecule type" value="Genomic_DNA"/>
</dbReference>
<reference evidence="2" key="1">
    <citation type="journal article" date="2024" name="Gigascience">
        <title>Chromosome-level genome of the poultry shaft louse Menopon gallinae provides insight into the host-switching and adaptive evolution of parasitic lice.</title>
        <authorList>
            <person name="Xu Y."/>
            <person name="Ma L."/>
            <person name="Liu S."/>
            <person name="Liang Y."/>
            <person name="Liu Q."/>
            <person name="He Z."/>
            <person name="Tian L."/>
            <person name="Duan Y."/>
            <person name="Cai W."/>
            <person name="Li H."/>
            <person name="Song F."/>
        </authorList>
    </citation>
    <scope>NUCLEOTIDE SEQUENCE</scope>
    <source>
        <strain evidence="2">Cailab_2023a</strain>
    </source>
</reference>
<accession>A0AAW2H803</accession>
<dbReference type="SUPFAM" id="SSF49899">
    <property type="entry name" value="Concanavalin A-like lectins/glucanases"/>
    <property type="match status" value="1"/>
</dbReference>
<comment type="caution">
    <text evidence="2">The sequence shown here is derived from an EMBL/GenBank/DDBJ whole genome shotgun (WGS) entry which is preliminary data.</text>
</comment>
<proteinExistence type="predicted"/>
<dbReference type="InterPro" id="IPR013320">
    <property type="entry name" value="ConA-like_dom_sf"/>
</dbReference>
<protein>
    <recommendedName>
        <fullName evidence="3">L-type lectin-like domain-containing protein</fullName>
    </recommendedName>
</protein>
<dbReference type="Gene3D" id="2.60.120.200">
    <property type="match status" value="1"/>
</dbReference>
<dbReference type="AlphaFoldDB" id="A0AAW2H803"/>
<keyword evidence="1" id="KW-0812">Transmembrane</keyword>